<reference evidence="18 19" key="1">
    <citation type="submission" date="2019-03" db="EMBL/GenBank/DDBJ databases">
        <title>Empedobacter tilapiae sp. nov., isolated from an intestine of Nile tilapia Oreochromis niloticus.</title>
        <authorList>
            <person name="Kim Y.-O."/>
            <person name="Yoon J.-H."/>
        </authorList>
    </citation>
    <scope>NUCLEOTIDE SEQUENCE [LARGE SCALE GENOMIC DNA]</scope>
    <source>
        <strain evidence="18 19">MRS2</strain>
    </source>
</reference>
<dbReference type="InterPro" id="IPR049712">
    <property type="entry name" value="Poly_export"/>
</dbReference>
<evidence type="ECO:0000256" key="9">
    <source>
        <dbReference type="ARBA" id="ARBA00023065"/>
    </source>
</evidence>
<keyword evidence="8" id="KW-0625">Polysaccharide transport</keyword>
<dbReference type="GO" id="GO:0015159">
    <property type="term" value="F:polysaccharide transmembrane transporter activity"/>
    <property type="evidence" value="ECO:0007669"/>
    <property type="project" value="InterPro"/>
</dbReference>
<evidence type="ECO:0000256" key="4">
    <source>
        <dbReference type="ARBA" id="ARBA00022452"/>
    </source>
</evidence>
<keyword evidence="3" id="KW-0813">Transport</keyword>
<keyword evidence="10" id="KW-0626">Porin</keyword>
<evidence type="ECO:0000256" key="11">
    <source>
        <dbReference type="ARBA" id="ARBA00023136"/>
    </source>
</evidence>
<dbReference type="Gene3D" id="3.10.560.10">
    <property type="entry name" value="Outer membrane lipoprotein wza domain like"/>
    <property type="match status" value="1"/>
</dbReference>
<evidence type="ECO:0000259" key="17">
    <source>
        <dbReference type="Pfam" id="PF22461"/>
    </source>
</evidence>
<evidence type="ECO:0000256" key="10">
    <source>
        <dbReference type="ARBA" id="ARBA00023114"/>
    </source>
</evidence>
<sequence>MKNRIFQFLCIISLITITACGSRKEIVYFQNQEQLTTSFEQYIPKIQPTDQLAIVISAADVAAAAPFNQLSTIQTTANNNALSPYSPTYTVDENGNISLPMVGSVKLAGLTRSQAIETIKEKVSKYVVNPGVNVNFVNFRISVLGEVSRPGSFIVPTERITLLDALGMAGDLTIKGKRENITVIRESNGVKERYNVDLTSESALNSPVYYLAQNDVVYVEPNSAQISASKFTPNYTLWISMAGVVISVISVLTR</sequence>
<organism evidence="18 19">
    <name type="scientific">Empedobacter tilapiae</name>
    <dbReference type="NCBI Taxonomy" id="2491114"/>
    <lineage>
        <taxon>Bacteria</taxon>
        <taxon>Pseudomonadati</taxon>
        <taxon>Bacteroidota</taxon>
        <taxon>Flavobacteriia</taxon>
        <taxon>Flavobacteriales</taxon>
        <taxon>Weeksellaceae</taxon>
        <taxon>Empedobacter</taxon>
    </lineage>
</organism>
<keyword evidence="19" id="KW-1185">Reference proteome</keyword>
<dbReference type="InterPro" id="IPR054765">
    <property type="entry name" value="SLBB_dom"/>
</dbReference>
<comment type="caution">
    <text evidence="18">The sequence shown here is derived from an EMBL/GenBank/DDBJ whole genome shotgun (WGS) entry which is preliminary data.</text>
</comment>
<keyword evidence="4" id="KW-1134">Transmembrane beta strand</keyword>
<name>A0A4Z1BTB8_9FLAO</name>
<evidence type="ECO:0000256" key="15">
    <source>
        <dbReference type="SAM" id="Phobius"/>
    </source>
</evidence>
<evidence type="ECO:0000256" key="2">
    <source>
        <dbReference type="ARBA" id="ARBA00009450"/>
    </source>
</evidence>
<proteinExistence type="inferred from homology"/>
<dbReference type="GO" id="GO:0015288">
    <property type="term" value="F:porin activity"/>
    <property type="evidence" value="ECO:0007669"/>
    <property type="project" value="UniProtKB-KW"/>
</dbReference>
<dbReference type="Proteomes" id="UP000297998">
    <property type="component" value="Unassembled WGS sequence"/>
</dbReference>
<evidence type="ECO:0000313" key="18">
    <source>
        <dbReference type="EMBL" id="TGN29190.1"/>
    </source>
</evidence>
<evidence type="ECO:0000259" key="16">
    <source>
        <dbReference type="Pfam" id="PF02563"/>
    </source>
</evidence>
<evidence type="ECO:0000256" key="12">
    <source>
        <dbReference type="ARBA" id="ARBA00023139"/>
    </source>
</evidence>
<dbReference type="PROSITE" id="PS51257">
    <property type="entry name" value="PROKAR_LIPOPROTEIN"/>
    <property type="match status" value="1"/>
</dbReference>
<dbReference type="RefSeq" id="WP_135834646.1">
    <property type="nucleotide sequence ID" value="NZ_SRPE01000003.1"/>
</dbReference>
<keyword evidence="6 15" id="KW-0812">Transmembrane</keyword>
<dbReference type="GO" id="GO:0006811">
    <property type="term" value="P:monoatomic ion transport"/>
    <property type="evidence" value="ECO:0007669"/>
    <property type="project" value="UniProtKB-KW"/>
</dbReference>
<dbReference type="Pfam" id="PF22461">
    <property type="entry name" value="SLBB_2"/>
    <property type="match status" value="1"/>
</dbReference>
<dbReference type="GO" id="GO:0046930">
    <property type="term" value="C:pore complex"/>
    <property type="evidence" value="ECO:0007669"/>
    <property type="project" value="UniProtKB-KW"/>
</dbReference>
<keyword evidence="12" id="KW-0564">Palmitate</keyword>
<evidence type="ECO:0000256" key="8">
    <source>
        <dbReference type="ARBA" id="ARBA00023047"/>
    </source>
</evidence>
<dbReference type="PANTHER" id="PTHR33619:SF3">
    <property type="entry name" value="POLYSACCHARIDE EXPORT PROTEIN GFCE-RELATED"/>
    <property type="match status" value="1"/>
</dbReference>
<keyword evidence="15" id="KW-1133">Transmembrane helix</keyword>
<keyword evidence="5 18" id="KW-0762">Sugar transport</keyword>
<evidence type="ECO:0000256" key="7">
    <source>
        <dbReference type="ARBA" id="ARBA00022729"/>
    </source>
</evidence>
<keyword evidence="13" id="KW-0998">Cell outer membrane</keyword>
<dbReference type="Pfam" id="PF02563">
    <property type="entry name" value="Poly_export"/>
    <property type="match status" value="1"/>
</dbReference>
<keyword evidence="14" id="KW-0449">Lipoprotein</keyword>
<dbReference type="Gene3D" id="3.30.1950.10">
    <property type="entry name" value="wza like domain"/>
    <property type="match status" value="1"/>
</dbReference>
<evidence type="ECO:0000256" key="6">
    <source>
        <dbReference type="ARBA" id="ARBA00022692"/>
    </source>
</evidence>
<keyword evidence="11 15" id="KW-0472">Membrane</keyword>
<feature type="transmembrane region" description="Helical" evidence="15">
    <location>
        <begin position="235"/>
        <end position="253"/>
    </location>
</feature>
<comment type="subcellular location">
    <subcellularLocation>
        <location evidence="1">Cell outer membrane</location>
        <topology evidence="1">Multi-pass membrane protein</topology>
    </subcellularLocation>
</comment>
<evidence type="ECO:0000313" key="19">
    <source>
        <dbReference type="Proteomes" id="UP000297998"/>
    </source>
</evidence>
<dbReference type="InterPro" id="IPR003715">
    <property type="entry name" value="Poly_export_N"/>
</dbReference>
<evidence type="ECO:0000256" key="3">
    <source>
        <dbReference type="ARBA" id="ARBA00022448"/>
    </source>
</evidence>
<evidence type="ECO:0000256" key="13">
    <source>
        <dbReference type="ARBA" id="ARBA00023237"/>
    </source>
</evidence>
<evidence type="ECO:0000256" key="1">
    <source>
        <dbReference type="ARBA" id="ARBA00004571"/>
    </source>
</evidence>
<feature type="domain" description="SLBB" evidence="17">
    <location>
        <begin position="140"/>
        <end position="219"/>
    </location>
</feature>
<dbReference type="EMBL" id="SRPE01000003">
    <property type="protein sequence ID" value="TGN29190.1"/>
    <property type="molecule type" value="Genomic_DNA"/>
</dbReference>
<accession>A0A4Z1BTB8</accession>
<dbReference type="AlphaFoldDB" id="A0A4Z1BTB8"/>
<keyword evidence="9" id="KW-0406">Ion transport</keyword>
<comment type="similarity">
    <text evidence="2">Belongs to the BexD/CtrA/VexA family.</text>
</comment>
<protein>
    <submittedName>
        <fullName evidence="18">Sugar transporter</fullName>
    </submittedName>
</protein>
<feature type="domain" description="Polysaccharide export protein N-terminal" evidence="16">
    <location>
        <begin position="45"/>
        <end position="135"/>
    </location>
</feature>
<keyword evidence="7" id="KW-0732">Signal</keyword>
<dbReference type="GO" id="GO:0009279">
    <property type="term" value="C:cell outer membrane"/>
    <property type="evidence" value="ECO:0007669"/>
    <property type="project" value="UniProtKB-SubCell"/>
</dbReference>
<dbReference type="PANTHER" id="PTHR33619">
    <property type="entry name" value="POLYSACCHARIDE EXPORT PROTEIN GFCE-RELATED"/>
    <property type="match status" value="1"/>
</dbReference>
<dbReference type="OrthoDB" id="662756at2"/>
<evidence type="ECO:0000256" key="14">
    <source>
        <dbReference type="ARBA" id="ARBA00023288"/>
    </source>
</evidence>
<gene>
    <name evidence="18" type="ORF">E4J94_04340</name>
</gene>
<evidence type="ECO:0000256" key="5">
    <source>
        <dbReference type="ARBA" id="ARBA00022597"/>
    </source>
</evidence>